<proteinExistence type="predicted"/>
<feature type="non-terminal residue" evidence="1">
    <location>
        <position position="1"/>
    </location>
</feature>
<evidence type="ECO:0000313" key="1">
    <source>
        <dbReference type="EMBL" id="KAJ3204240.1"/>
    </source>
</evidence>
<gene>
    <name evidence="1" type="ORF">HK099_001224</name>
</gene>
<name>A0AAD5TUK3_9FUNG</name>
<evidence type="ECO:0000313" key="2">
    <source>
        <dbReference type="Proteomes" id="UP001211065"/>
    </source>
</evidence>
<accession>A0AAD5TUK3</accession>
<dbReference type="AlphaFoldDB" id="A0AAD5TUK3"/>
<organism evidence="1 2">
    <name type="scientific">Clydaea vesicula</name>
    <dbReference type="NCBI Taxonomy" id="447962"/>
    <lineage>
        <taxon>Eukaryota</taxon>
        <taxon>Fungi</taxon>
        <taxon>Fungi incertae sedis</taxon>
        <taxon>Chytridiomycota</taxon>
        <taxon>Chytridiomycota incertae sedis</taxon>
        <taxon>Chytridiomycetes</taxon>
        <taxon>Lobulomycetales</taxon>
        <taxon>Lobulomycetaceae</taxon>
        <taxon>Clydaea</taxon>
    </lineage>
</organism>
<dbReference type="EMBL" id="JADGJW010001322">
    <property type="protein sequence ID" value="KAJ3204240.1"/>
    <property type="molecule type" value="Genomic_DNA"/>
</dbReference>
<comment type="caution">
    <text evidence="1">The sequence shown here is derived from an EMBL/GenBank/DDBJ whole genome shotgun (WGS) entry which is preliminary data.</text>
</comment>
<dbReference type="Proteomes" id="UP001211065">
    <property type="component" value="Unassembled WGS sequence"/>
</dbReference>
<protein>
    <submittedName>
        <fullName evidence="1">Uncharacterized protein</fullName>
    </submittedName>
</protein>
<sequence>KGIQFRKIVHINNEIFIKTHQYGSTIVTSTKSHLDIKEFFVFKLVENLNIGSESHWYCHNDIKDSIYIATKGMSFNKTTVEKELVRLRKPSLLSKNFVFKNDFITNFNTFLNLTYT</sequence>
<reference evidence="1" key="1">
    <citation type="submission" date="2020-05" db="EMBL/GenBank/DDBJ databases">
        <title>Phylogenomic resolution of chytrid fungi.</title>
        <authorList>
            <person name="Stajich J.E."/>
            <person name="Amses K."/>
            <person name="Simmons R."/>
            <person name="Seto K."/>
            <person name="Myers J."/>
            <person name="Bonds A."/>
            <person name="Quandt C.A."/>
            <person name="Barry K."/>
            <person name="Liu P."/>
            <person name="Grigoriev I."/>
            <person name="Longcore J.E."/>
            <person name="James T.Y."/>
        </authorList>
    </citation>
    <scope>NUCLEOTIDE SEQUENCE</scope>
    <source>
        <strain evidence="1">JEL0476</strain>
    </source>
</reference>
<keyword evidence="2" id="KW-1185">Reference proteome</keyword>